<gene>
    <name evidence="6" type="ORF">CAB88_25680</name>
</gene>
<name>A0A1W6WUK8_BACTU</name>
<organism evidence="6 7">
    <name type="scientific">Bacillus thuringiensis</name>
    <dbReference type="NCBI Taxonomy" id="1428"/>
    <lineage>
        <taxon>Bacteria</taxon>
        <taxon>Bacillati</taxon>
        <taxon>Bacillota</taxon>
        <taxon>Bacilli</taxon>
        <taxon>Bacillales</taxon>
        <taxon>Bacillaceae</taxon>
        <taxon>Bacillus</taxon>
        <taxon>Bacillus cereus group</taxon>
    </lineage>
</organism>
<keyword evidence="3" id="KW-0238">DNA-binding</keyword>
<dbReference type="GeneID" id="67470563"/>
<accession>A0A1W6WUK8</accession>
<evidence type="ECO:0000256" key="4">
    <source>
        <dbReference type="ARBA" id="ARBA00023163"/>
    </source>
</evidence>
<evidence type="ECO:0000313" key="6">
    <source>
        <dbReference type="EMBL" id="ARP60270.1"/>
    </source>
</evidence>
<sequence>MTKERDQVKAGVNVREMSDTEFMKKYGRLVHHCVWKRYAKKMKSIEHDTGLDIEDLTQFGMIGLIKARDNFDLEYGCKFSTYAVPKIIGEIGRAIRDHQKVKVQRSVYSIKGKILRQNLEYEIPEEIASILNEDVSVVSNALHYQPGTQSLNKVVHQSNGNEELTLESMLEDKKAENVEDVSINRMVIQAFKSQLSHKEHIVLDMSLQNRTQQNIANEVGCSQVQISRILTKINKNAAQFGKDGGLQD</sequence>
<proteinExistence type="predicted"/>
<dbReference type="GO" id="GO:0016987">
    <property type="term" value="F:sigma factor activity"/>
    <property type="evidence" value="ECO:0007669"/>
    <property type="project" value="UniProtKB-KW"/>
</dbReference>
<keyword evidence="4" id="KW-0804">Transcription</keyword>
<evidence type="ECO:0000259" key="5">
    <source>
        <dbReference type="Pfam" id="PF04542"/>
    </source>
</evidence>
<evidence type="ECO:0000256" key="2">
    <source>
        <dbReference type="ARBA" id="ARBA00023082"/>
    </source>
</evidence>
<dbReference type="AlphaFoldDB" id="A0A1W6WUK8"/>
<dbReference type="NCBIfam" id="TIGR02937">
    <property type="entry name" value="sigma70-ECF"/>
    <property type="match status" value="1"/>
</dbReference>
<dbReference type="RefSeq" id="WP_000159772.1">
    <property type="nucleotide sequence ID" value="NZ_CP014847.1"/>
</dbReference>
<evidence type="ECO:0000313" key="7">
    <source>
        <dbReference type="Proteomes" id="UP000194143"/>
    </source>
</evidence>
<dbReference type="Gene3D" id="1.20.140.160">
    <property type="match status" value="1"/>
</dbReference>
<evidence type="ECO:0000256" key="1">
    <source>
        <dbReference type="ARBA" id="ARBA00023015"/>
    </source>
</evidence>
<dbReference type="InterPro" id="IPR014284">
    <property type="entry name" value="RNA_pol_sigma-70_dom"/>
</dbReference>
<dbReference type="GO" id="GO:0003677">
    <property type="term" value="F:DNA binding"/>
    <property type="evidence" value="ECO:0007669"/>
    <property type="project" value="UniProtKB-KW"/>
</dbReference>
<dbReference type="PANTHER" id="PTHR30385">
    <property type="entry name" value="SIGMA FACTOR F FLAGELLAR"/>
    <property type="match status" value="1"/>
</dbReference>
<dbReference type="SUPFAM" id="SSF88659">
    <property type="entry name" value="Sigma3 and sigma4 domains of RNA polymerase sigma factors"/>
    <property type="match status" value="1"/>
</dbReference>
<dbReference type="InterPro" id="IPR013324">
    <property type="entry name" value="RNA_pol_sigma_r3/r4-like"/>
</dbReference>
<dbReference type="Pfam" id="PF04542">
    <property type="entry name" value="Sigma70_r2"/>
    <property type="match status" value="1"/>
</dbReference>
<protein>
    <submittedName>
        <fullName evidence="6">RNA polymerase subunit sigma-28</fullName>
    </submittedName>
</protein>
<evidence type="ECO:0000256" key="3">
    <source>
        <dbReference type="ARBA" id="ARBA00023125"/>
    </source>
</evidence>
<dbReference type="SMR" id="A0A1W6WUK8"/>
<dbReference type="InterPro" id="IPR007627">
    <property type="entry name" value="RNA_pol_sigma70_r2"/>
</dbReference>
<dbReference type="GO" id="GO:0006352">
    <property type="term" value="P:DNA-templated transcription initiation"/>
    <property type="evidence" value="ECO:0007669"/>
    <property type="project" value="InterPro"/>
</dbReference>
<dbReference type="Gene3D" id="1.20.120.1810">
    <property type="match status" value="1"/>
</dbReference>
<dbReference type="Proteomes" id="UP000194143">
    <property type="component" value="Chromosome"/>
</dbReference>
<reference evidence="6 7" key="1">
    <citation type="submission" date="2017-04" db="EMBL/GenBank/DDBJ databases">
        <title>Complete Genome Sequence of Bacillus thuringiensis type Strain ATCC 10792.</title>
        <authorList>
            <person name="Oh D.-H."/>
            <person name="Park B.-J."/>
            <person name="Shuai W."/>
            <person name="Chelliah R."/>
        </authorList>
    </citation>
    <scope>NUCLEOTIDE SEQUENCE [LARGE SCALE GENOMIC DNA]</scope>
    <source>
        <strain evidence="6 7">ATCC 10792</strain>
    </source>
</reference>
<keyword evidence="7" id="KW-1185">Reference proteome</keyword>
<feature type="domain" description="RNA polymerase sigma-70 region 2" evidence="5">
    <location>
        <begin position="36"/>
        <end position="100"/>
    </location>
</feature>
<keyword evidence="1" id="KW-0805">Transcription regulation</keyword>
<keyword evidence="2" id="KW-0731">Sigma factor</keyword>
<dbReference type="EMBL" id="CP021061">
    <property type="protein sequence ID" value="ARP60270.1"/>
    <property type="molecule type" value="Genomic_DNA"/>
</dbReference>
<dbReference type="SUPFAM" id="SSF88946">
    <property type="entry name" value="Sigma2 domain of RNA polymerase sigma factors"/>
    <property type="match status" value="1"/>
</dbReference>
<dbReference type="InterPro" id="IPR013325">
    <property type="entry name" value="RNA_pol_sigma_r2"/>
</dbReference>